<evidence type="ECO:0000313" key="2">
    <source>
        <dbReference type="EMBL" id="PWG06788.1"/>
    </source>
</evidence>
<dbReference type="EMBL" id="QFFG01000001">
    <property type="protein sequence ID" value="PWG06788.1"/>
    <property type="molecule type" value="Genomic_DNA"/>
</dbReference>
<dbReference type="Pfam" id="PF01740">
    <property type="entry name" value="STAS"/>
    <property type="match status" value="1"/>
</dbReference>
<dbReference type="RefSeq" id="WP_109403696.1">
    <property type="nucleotide sequence ID" value="NZ_QFFG01000001.1"/>
</dbReference>
<dbReference type="AlphaFoldDB" id="A0A2U2JEM5"/>
<dbReference type="InterPro" id="IPR002645">
    <property type="entry name" value="STAS_dom"/>
</dbReference>
<organism evidence="2 3">
    <name type="scientific">Polaribacter aquimarinus</name>
    <dbReference type="NCBI Taxonomy" id="2100726"/>
    <lineage>
        <taxon>Bacteria</taxon>
        <taxon>Pseudomonadati</taxon>
        <taxon>Bacteroidota</taxon>
        <taxon>Flavobacteriia</taxon>
        <taxon>Flavobacteriales</taxon>
        <taxon>Flavobacteriaceae</taxon>
    </lineage>
</organism>
<dbReference type="InterPro" id="IPR036513">
    <property type="entry name" value="STAS_dom_sf"/>
</dbReference>
<accession>A0A2U2JEM5</accession>
<comment type="caution">
    <text evidence="2">The sequence shown here is derived from an EMBL/GenBank/DDBJ whole genome shotgun (WGS) entry which is preliminary data.</text>
</comment>
<keyword evidence="3" id="KW-1185">Reference proteome</keyword>
<protein>
    <recommendedName>
        <fullName evidence="1">STAS domain-containing protein</fullName>
    </recommendedName>
</protein>
<name>A0A2U2JEM5_9FLAO</name>
<gene>
    <name evidence="2" type="ORF">DIS07_02830</name>
</gene>
<dbReference type="OrthoDB" id="1163458at2"/>
<evidence type="ECO:0000259" key="1">
    <source>
        <dbReference type="PROSITE" id="PS50801"/>
    </source>
</evidence>
<proteinExistence type="predicted"/>
<reference evidence="2 3" key="1">
    <citation type="submission" date="2018-05" db="EMBL/GenBank/DDBJ databases">
        <title>Polaribacter aquimarinus sp. nov., isolated from sediment in a sediment of sea.</title>
        <authorList>
            <person name="Lu D."/>
        </authorList>
    </citation>
    <scope>NUCLEOTIDE SEQUENCE [LARGE SCALE GENOMIC DNA]</scope>
    <source>
        <strain evidence="2 3">ZY113</strain>
    </source>
</reference>
<sequence length="91" mass="10325">MSLQISEKNGMFHLNGKINSSTLNFFSTYFNYNLSQSNAIVVNIDNVKEIDRSGLEAIENFTKLALFKEKSFSIVGYGCKEIYDHFNSQVA</sequence>
<dbReference type="PROSITE" id="PS50801">
    <property type="entry name" value="STAS"/>
    <property type="match status" value="1"/>
</dbReference>
<dbReference type="Proteomes" id="UP000245670">
    <property type="component" value="Unassembled WGS sequence"/>
</dbReference>
<dbReference type="SUPFAM" id="SSF52091">
    <property type="entry name" value="SpoIIaa-like"/>
    <property type="match status" value="1"/>
</dbReference>
<feature type="domain" description="STAS" evidence="1">
    <location>
        <begin position="1"/>
        <end position="63"/>
    </location>
</feature>
<evidence type="ECO:0000313" key="3">
    <source>
        <dbReference type="Proteomes" id="UP000245670"/>
    </source>
</evidence>